<evidence type="ECO:0000256" key="2">
    <source>
        <dbReference type="ARBA" id="ARBA00022481"/>
    </source>
</evidence>
<dbReference type="GO" id="GO:0044096">
    <property type="term" value="C:type IV pilus"/>
    <property type="evidence" value="ECO:0007669"/>
    <property type="project" value="TreeGrafter"/>
</dbReference>
<keyword evidence="4" id="KW-0472">Membrane</keyword>
<dbReference type="PROSITE" id="PS00409">
    <property type="entry name" value="PROKAR_NTER_METHYL"/>
    <property type="match status" value="1"/>
</dbReference>
<dbReference type="Pfam" id="PF00114">
    <property type="entry name" value="Pilin"/>
    <property type="match status" value="1"/>
</dbReference>
<evidence type="ECO:0000313" key="6">
    <source>
        <dbReference type="Proteomes" id="UP001218423"/>
    </source>
</evidence>
<comment type="similarity">
    <text evidence="1 3">Belongs to the N-Me-Phe pilin family.</text>
</comment>
<name>A0AAJ5Z7S3_AERCA</name>
<dbReference type="Gene3D" id="3.30.700.10">
    <property type="entry name" value="Glycoprotein, Type 4 Pilin"/>
    <property type="match status" value="1"/>
</dbReference>
<sequence>MKRQSGFTLIELMIVVAIVAILAAIALPAYQTYTKKSKMTQLVAATGALKTAVEVCMQTYGPGQCALGSNGMPADVGSYAGVDLTYTAPASGADAEITATVSTSAASSTLAPLTATNTVTLAASSSVPMVWAITCDSDATDNGYCPQ</sequence>
<dbReference type="RefSeq" id="WP_277856343.1">
    <property type="nucleotide sequence ID" value="NZ_CP120942.1"/>
</dbReference>
<feature type="transmembrane region" description="Helical" evidence="4">
    <location>
        <begin position="6"/>
        <end position="30"/>
    </location>
</feature>
<dbReference type="SUPFAM" id="SSF54523">
    <property type="entry name" value="Pili subunits"/>
    <property type="match status" value="1"/>
</dbReference>
<evidence type="ECO:0000256" key="1">
    <source>
        <dbReference type="ARBA" id="ARBA00005233"/>
    </source>
</evidence>
<accession>A0AAJ5Z7S3</accession>
<dbReference type="Proteomes" id="UP001218423">
    <property type="component" value="Chromosome"/>
</dbReference>
<gene>
    <name evidence="5" type="ORF">P5S46_18390</name>
</gene>
<keyword evidence="4" id="KW-0812">Transmembrane</keyword>
<dbReference type="PANTHER" id="PTHR30093">
    <property type="entry name" value="GENERAL SECRETION PATHWAY PROTEIN G"/>
    <property type="match status" value="1"/>
</dbReference>
<dbReference type="InterPro" id="IPR012902">
    <property type="entry name" value="N_methyl_site"/>
</dbReference>
<dbReference type="GO" id="GO:0043107">
    <property type="term" value="P:type IV pilus-dependent motility"/>
    <property type="evidence" value="ECO:0007669"/>
    <property type="project" value="TreeGrafter"/>
</dbReference>
<reference evidence="5" key="1">
    <citation type="submission" date="2023-03" db="EMBL/GenBank/DDBJ databases">
        <title>Aeromonas caviae strain AC1520.</title>
        <authorList>
            <person name="Xie T."/>
            <person name="Zhang Q."/>
            <person name="Deng J."/>
            <person name="Li X."/>
        </authorList>
    </citation>
    <scope>NUCLEOTIDE SEQUENCE</scope>
    <source>
        <strain evidence="5">AC1520</strain>
    </source>
</reference>
<dbReference type="AlphaFoldDB" id="A0AAJ5Z7S3"/>
<keyword evidence="3" id="KW-0281">Fimbrium</keyword>
<dbReference type="NCBIfam" id="TIGR02532">
    <property type="entry name" value="IV_pilin_GFxxxE"/>
    <property type="match status" value="1"/>
</dbReference>
<proteinExistence type="inferred from homology"/>
<evidence type="ECO:0000256" key="4">
    <source>
        <dbReference type="SAM" id="Phobius"/>
    </source>
</evidence>
<dbReference type="EMBL" id="CP120942">
    <property type="protein sequence ID" value="WFF97574.1"/>
    <property type="molecule type" value="Genomic_DNA"/>
</dbReference>
<evidence type="ECO:0000256" key="3">
    <source>
        <dbReference type="RuleBase" id="RU000389"/>
    </source>
</evidence>
<protein>
    <submittedName>
        <fullName evidence="5">Prepilin-type N-terminal cleavage/methylation domain-containing protein</fullName>
    </submittedName>
</protein>
<evidence type="ECO:0000313" key="5">
    <source>
        <dbReference type="EMBL" id="WFF97574.1"/>
    </source>
</evidence>
<keyword evidence="4" id="KW-1133">Transmembrane helix</keyword>
<keyword evidence="2" id="KW-0488">Methylation</keyword>
<dbReference type="InterPro" id="IPR001082">
    <property type="entry name" value="Pilin"/>
</dbReference>
<dbReference type="Pfam" id="PF07963">
    <property type="entry name" value="N_methyl"/>
    <property type="match status" value="1"/>
</dbReference>
<dbReference type="PANTHER" id="PTHR30093:SF34">
    <property type="entry name" value="PREPILIN PEPTIDASE-DEPENDENT PROTEIN D"/>
    <property type="match status" value="1"/>
</dbReference>
<dbReference type="GO" id="GO:0007155">
    <property type="term" value="P:cell adhesion"/>
    <property type="evidence" value="ECO:0007669"/>
    <property type="project" value="InterPro"/>
</dbReference>
<dbReference type="InterPro" id="IPR045584">
    <property type="entry name" value="Pilin-like"/>
</dbReference>
<organism evidence="5 6">
    <name type="scientific">Aeromonas caviae</name>
    <name type="common">Aeromonas punctata</name>
    <dbReference type="NCBI Taxonomy" id="648"/>
    <lineage>
        <taxon>Bacteria</taxon>
        <taxon>Pseudomonadati</taxon>
        <taxon>Pseudomonadota</taxon>
        <taxon>Gammaproteobacteria</taxon>
        <taxon>Aeromonadales</taxon>
        <taxon>Aeromonadaceae</taxon>
        <taxon>Aeromonas</taxon>
    </lineage>
</organism>